<dbReference type="EMBL" id="CP106679">
    <property type="protein sequence ID" value="UXP34059.1"/>
    <property type="molecule type" value="Genomic_DNA"/>
</dbReference>
<dbReference type="PANTHER" id="PTHR43224:SF1">
    <property type="entry name" value="AMIDINOTRANSFERASE"/>
    <property type="match status" value="1"/>
</dbReference>
<dbReference type="RefSeq" id="WP_262311485.1">
    <property type="nucleotide sequence ID" value="NZ_CP106679.1"/>
</dbReference>
<organism evidence="1 2">
    <name type="scientific">Reichenbachiella agarivorans</name>
    <dbReference type="NCBI Taxonomy" id="2979464"/>
    <lineage>
        <taxon>Bacteria</taxon>
        <taxon>Pseudomonadati</taxon>
        <taxon>Bacteroidota</taxon>
        <taxon>Cytophagia</taxon>
        <taxon>Cytophagales</taxon>
        <taxon>Reichenbachiellaceae</taxon>
        <taxon>Reichenbachiella</taxon>
    </lineage>
</organism>
<accession>A0ABY6CU54</accession>
<dbReference type="Pfam" id="PF19420">
    <property type="entry name" value="DDAH_eukar"/>
    <property type="match status" value="1"/>
</dbReference>
<reference evidence="1" key="1">
    <citation type="submission" date="2022-09" db="EMBL/GenBank/DDBJ databases">
        <title>Comparative genomics and taxonomic characterization of three novel marine species of genus Reichenbachiella exhibiting antioxidant and polysaccharide degradation activities.</title>
        <authorList>
            <person name="Muhammad N."/>
            <person name="Lee Y.-J."/>
            <person name="Ko J."/>
            <person name="Kim S.-G."/>
        </authorList>
    </citation>
    <scope>NUCLEOTIDE SEQUENCE</scope>
    <source>
        <strain evidence="1">BKB1-1</strain>
    </source>
</reference>
<proteinExistence type="predicted"/>
<evidence type="ECO:0000313" key="2">
    <source>
        <dbReference type="Proteomes" id="UP001065174"/>
    </source>
</evidence>
<dbReference type="Proteomes" id="UP001065174">
    <property type="component" value="Chromosome"/>
</dbReference>
<dbReference type="PANTHER" id="PTHR43224">
    <property type="entry name" value="AMIDINOTRANSFERASE"/>
    <property type="match status" value="1"/>
</dbReference>
<dbReference type="NCBIfam" id="NF046062">
    <property type="entry name" value="citrull_CtlX"/>
    <property type="match status" value="1"/>
</dbReference>
<protein>
    <submittedName>
        <fullName evidence="1">Arginine deiminase-related protein</fullName>
    </submittedName>
</protein>
<dbReference type="InterPro" id="IPR014541">
    <property type="entry name" value="Amdntrnsf_FN0238"/>
</dbReference>
<gene>
    <name evidence="1" type="ORF">N6H18_08895</name>
</gene>
<dbReference type="SUPFAM" id="SSF55909">
    <property type="entry name" value="Pentein"/>
    <property type="match status" value="1"/>
</dbReference>
<dbReference type="Gene3D" id="3.75.10.10">
    <property type="entry name" value="L-arginine/glycine Amidinotransferase, Chain A"/>
    <property type="match status" value="1"/>
</dbReference>
<sequence>MGINTTSTLLMIRPINFRYNEQTAVNNYYQNKPTDEGEVDFQTKALAEFDDFVEKLEAKGIEVVVVNDTLKPETPDSIFPNNWVSFHHDGTVGLYPMYAENRRLERREDIFDLLEDKGFEITQEIHLTEFEEVGKFLEGTGSLILDRENKIAYAALSQRTDPDVLDTFNEQFGFRIVEFVANQTHNGQRLPIYHTNVMMCLGDEFAVICLDAIDDMDDRDRVIESLEDSDKEIIEITEEQKECFAGNMLQVENKEGEKFIVMSDTAYNSLDQDQIDRLLTYNKEIIHSSLHTIETLGGGSARCMMAEVFLPKSTDT</sequence>
<name>A0ABY6CU54_9BACT</name>
<keyword evidence="2" id="KW-1185">Reference proteome</keyword>
<dbReference type="PIRSF" id="PIRSF028188">
    <property type="entry name" value="Amdntrnsf_FN0238"/>
    <property type="match status" value="1"/>
</dbReference>
<evidence type="ECO:0000313" key="1">
    <source>
        <dbReference type="EMBL" id="UXP34059.1"/>
    </source>
</evidence>